<dbReference type="GO" id="GO:0004930">
    <property type="term" value="F:G protein-coupled receptor activity"/>
    <property type="evidence" value="ECO:0007669"/>
    <property type="project" value="UniProtKB-KW"/>
</dbReference>
<evidence type="ECO:0000256" key="11">
    <source>
        <dbReference type="SAM" id="Phobius"/>
    </source>
</evidence>
<keyword evidence="2" id="KW-1003">Cell membrane</keyword>
<dbReference type="PANTHER" id="PTHR24248">
    <property type="entry name" value="ADRENERGIC RECEPTOR-RELATED G-PROTEIN COUPLED RECEPTOR"/>
    <property type="match status" value="1"/>
</dbReference>
<feature type="transmembrane region" description="Helical" evidence="11">
    <location>
        <begin position="222"/>
        <end position="243"/>
    </location>
</feature>
<feature type="domain" description="G-protein coupled receptors family 1 profile" evidence="12">
    <location>
        <begin position="73"/>
        <end position="345"/>
    </location>
</feature>
<name>A0A8C4QI61_EPTBU</name>
<feature type="transmembrane region" description="Helical" evidence="11">
    <location>
        <begin position="174"/>
        <end position="194"/>
    </location>
</feature>
<dbReference type="PANTHER" id="PTHR24248:SF3">
    <property type="entry name" value="BETA-3 ADRENERGIC RECEPTOR"/>
    <property type="match status" value="1"/>
</dbReference>
<sequence>MVSRTYFHAFQNSQYNEKAFLLPGRKSLLAELSTSFVELMLSENKTNPSWSPKPPQTVIGILLVIVAVITTIGNMMVLAAVYRSRFFMPGFTHYFVCSLAFADFIVGFMVMPLGAIYILTGSWIFGQATCALWNAVDVFATTASIDTLCVIAIDRYIAVTAPLRYLNLMTSRCAHLLNILVWLLSSGISFYPILLGWWRFNAPVALSCQENPKCCDFITSKAYAIALSLIAFYIPVTMLLVLYMRIFAEASKQVRACKIMKLLINEIGDCLLVQHFPIYIFCSNSRENRALKTVFLIIGAFIISWLPYFIAYTVQVVCYTCFPESVYTYTLWLGYSNSTINPVLYSRSPDFLDAYKRLLKNNDRFLEHPVDRRKIWPLNRTENKGVVISQR</sequence>
<keyword evidence="4 11" id="KW-1133">Transmembrane helix</keyword>
<dbReference type="Ensembl" id="ENSEBUT00000016396.1">
    <property type="protein sequence ID" value="ENSEBUP00000015820.1"/>
    <property type="gene ID" value="ENSEBUG00000009952.1"/>
</dbReference>
<proteinExistence type="inferred from homology"/>
<protein>
    <recommendedName>
        <fullName evidence="12">G-protein coupled receptors family 1 profile domain-containing protein</fullName>
    </recommendedName>
</protein>
<dbReference type="AlphaFoldDB" id="A0A8C4QI61"/>
<evidence type="ECO:0000256" key="10">
    <source>
        <dbReference type="RuleBase" id="RU000688"/>
    </source>
</evidence>
<evidence type="ECO:0000256" key="9">
    <source>
        <dbReference type="ARBA" id="ARBA00023224"/>
    </source>
</evidence>
<evidence type="ECO:0000256" key="7">
    <source>
        <dbReference type="ARBA" id="ARBA00023157"/>
    </source>
</evidence>
<comment type="similarity">
    <text evidence="10">Belongs to the G-protein coupled receptor 1 family.</text>
</comment>
<dbReference type="PROSITE" id="PS50262">
    <property type="entry name" value="G_PROTEIN_RECEP_F1_2"/>
    <property type="match status" value="1"/>
</dbReference>
<evidence type="ECO:0000256" key="4">
    <source>
        <dbReference type="ARBA" id="ARBA00022989"/>
    </source>
</evidence>
<dbReference type="PROSITE" id="PS00237">
    <property type="entry name" value="G_PROTEIN_RECEP_F1_1"/>
    <property type="match status" value="1"/>
</dbReference>
<dbReference type="Pfam" id="PF00001">
    <property type="entry name" value="7tm_1"/>
    <property type="match status" value="1"/>
</dbReference>
<organism evidence="13 14">
    <name type="scientific">Eptatretus burgeri</name>
    <name type="common">Inshore hagfish</name>
    <dbReference type="NCBI Taxonomy" id="7764"/>
    <lineage>
        <taxon>Eukaryota</taxon>
        <taxon>Metazoa</taxon>
        <taxon>Chordata</taxon>
        <taxon>Craniata</taxon>
        <taxon>Vertebrata</taxon>
        <taxon>Cyclostomata</taxon>
        <taxon>Myxini</taxon>
        <taxon>Myxiniformes</taxon>
        <taxon>Myxinidae</taxon>
        <taxon>Eptatretinae</taxon>
        <taxon>Eptatretus</taxon>
    </lineage>
</organism>
<keyword evidence="3 10" id="KW-0812">Transmembrane</keyword>
<keyword evidence="14" id="KW-1185">Reference proteome</keyword>
<reference evidence="13" key="2">
    <citation type="submission" date="2025-09" db="UniProtKB">
        <authorList>
            <consortium name="Ensembl"/>
        </authorList>
    </citation>
    <scope>IDENTIFICATION</scope>
</reference>
<feature type="transmembrane region" description="Helical" evidence="11">
    <location>
        <begin position="58"/>
        <end position="82"/>
    </location>
</feature>
<dbReference type="GeneTree" id="ENSGT00940000167322"/>
<keyword evidence="9 10" id="KW-0807">Transducer</keyword>
<evidence type="ECO:0000256" key="8">
    <source>
        <dbReference type="ARBA" id="ARBA00023170"/>
    </source>
</evidence>
<feature type="transmembrane region" description="Helical" evidence="11">
    <location>
        <begin position="131"/>
        <end position="153"/>
    </location>
</feature>
<dbReference type="Proteomes" id="UP000694388">
    <property type="component" value="Unplaced"/>
</dbReference>
<feature type="transmembrane region" description="Helical" evidence="11">
    <location>
        <begin position="294"/>
        <end position="314"/>
    </location>
</feature>
<dbReference type="SMART" id="SM01381">
    <property type="entry name" value="7TM_GPCR_Srsx"/>
    <property type="match status" value="1"/>
</dbReference>
<dbReference type="InterPro" id="IPR017452">
    <property type="entry name" value="GPCR_Rhodpsn_7TM"/>
</dbReference>
<evidence type="ECO:0000256" key="1">
    <source>
        <dbReference type="ARBA" id="ARBA00004651"/>
    </source>
</evidence>
<dbReference type="PRINTS" id="PR00237">
    <property type="entry name" value="GPCRRHODOPSN"/>
</dbReference>
<keyword evidence="5 10" id="KW-0297">G-protein coupled receptor</keyword>
<evidence type="ECO:0000256" key="2">
    <source>
        <dbReference type="ARBA" id="ARBA00022475"/>
    </source>
</evidence>
<dbReference type="SUPFAM" id="SSF81321">
    <property type="entry name" value="Family A G protein-coupled receptor-like"/>
    <property type="match status" value="1"/>
</dbReference>
<feature type="transmembrane region" description="Helical" evidence="11">
    <location>
        <begin position="94"/>
        <end position="119"/>
    </location>
</feature>
<keyword evidence="6 11" id="KW-0472">Membrane</keyword>
<dbReference type="GO" id="GO:0005886">
    <property type="term" value="C:plasma membrane"/>
    <property type="evidence" value="ECO:0007669"/>
    <property type="project" value="UniProtKB-SubCell"/>
</dbReference>
<dbReference type="PRINTS" id="PR01102">
    <property type="entry name" value="5HT6RECEPTR"/>
</dbReference>
<evidence type="ECO:0000259" key="12">
    <source>
        <dbReference type="PROSITE" id="PS50262"/>
    </source>
</evidence>
<reference evidence="13" key="1">
    <citation type="submission" date="2025-08" db="UniProtKB">
        <authorList>
            <consortium name="Ensembl"/>
        </authorList>
    </citation>
    <scope>IDENTIFICATION</scope>
</reference>
<accession>A0A8C4QI61</accession>
<comment type="subcellular location">
    <subcellularLocation>
        <location evidence="1">Cell membrane</location>
        <topology evidence="1">Multi-pass membrane protein</topology>
    </subcellularLocation>
</comment>
<evidence type="ECO:0000313" key="13">
    <source>
        <dbReference type="Ensembl" id="ENSEBUP00000015820.1"/>
    </source>
</evidence>
<evidence type="ECO:0000256" key="3">
    <source>
        <dbReference type="ARBA" id="ARBA00022692"/>
    </source>
</evidence>
<dbReference type="OMA" id="MCKELRS"/>
<dbReference type="GO" id="GO:0071880">
    <property type="term" value="P:adenylate cyclase-activating adrenergic receptor signaling pathway"/>
    <property type="evidence" value="ECO:0007669"/>
    <property type="project" value="TreeGrafter"/>
</dbReference>
<evidence type="ECO:0000256" key="5">
    <source>
        <dbReference type="ARBA" id="ARBA00023040"/>
    </source>
</evidence>
<keyword evidence="7" id="KW-1015">Disulfide bond</keyword>
<dbReference type="GO" id="GO:0043410">
    <property type="term" value="P:positive regulation of MAPK cascade"/>
    <property type="evidence" value="ECO:0007669"/>
    <property type="project" value="TreeGrafter"/>
</dbReference>
<evidence type="ECO:0000313" key="14">
    <source>
        <dbReference type="Proteomes" id="UP000694388"/>
    </source>
</evidence>
<dbReference type="Gene3D" id="1.20.1070.10">
    <property type="entry name" value="Rhodopsin 7-helix transmembrane proteins"/>
    <property type="match status" value="1"/>
</dbReference>
<dbReference type="InterPro" id="IPR000276">
    <property type="entry name" value="GPCR_Rhodpsn"/>
</dbReference>
<keyword evidence="8 10" id="KW-0675">Receptor</keyword>
<evidence type="ECO:0000256" key="6">
    <source>
        <dbReference type="ARBA" id="ARBA00023136"/>
    </source>
</evidence>